<evidence type="ECO:0008006" key="4">
    <source>
        <dbReference type="Google" id="ProtNLM"/>
    </source>
</evidence>
<evidence type="ECO:0000313" key="3">
    <source>
        <dbReference type="Proteomes" id="UP000184474"/>
    </source>
</evidence>
<keyword evidence="3" id="KW-1185">Reference proteome</keyword>
<dbReference type="RefSeq" id="WP_073122738.1">
    <property type="nucleotide sequence ID" value="NZ_FRAA01000004.1"/>
</dbReference>
<evidence type="ECO:0000256" key="1">
    <source>
        <dbReference type="SAM" id="SignalP"/>
    </source>
</evidence>
<feature type="chain" id="PRO_5013382487" description="GLPGLI family protein" evidence="1">
    <location>
        <begin position="21"/>
        <end position="243"/>
    </location>
</feature>
<feature type="signal peptide" evidence="1">
    <location>
        <begin position="1"/>
        <end position="20"/>
    </location>
</feature>
<gene>
    <name evidence="2" type="ORF">SAMN04488028_104130</name>
</gene>
<keyword evidence="1" id="KW-0732">Signal</keyword>
<dbReference type="Proteomes" id="UP000184474">
    <property type="component" value="Unassembled WGS sequence"/>
</dbReference>
<dbReference type="EMBL" id="FRAA01000004">
    <property type="protein sequence ID" value="SHK30508.1"/>
    <property type="molecule type" value="Genomic_DNA"/>
</dbReference>
<evidence type="ECO:0000313" key="2">
    <source>
        <dbReference type="EMBL" id="SHK30508.1"/>
    </source>
</evidence>
<proteinExistence type="predicted"/>
<reference evidence="3" key="1">
    <citation type="submission" date="2016-11" db="EMBL/GenBank/DDBJ databases">
        <authorList>
            <person name="Varghese N."/>
            <person name="Submissions S."/>
        </authorList>
    </citation>
    <scope>NUCLEOTIDE SEQUENCE [LARGE SCALE GENOMIC DNA]</scope>
    <source>
        <strain evidence="3">DSM 26134</strain>
    </source>
</reference>
<organism evidence="2 3">
    <name type="scientific">Reichenbachiella agariperforans</name>
    <dbReference type="NCBI Taxonomy" id="156994"/>
    <lineage>
        <taxon>Bacteria</taxon>
        <taxon>Pseudomonadati</taxon>
        <taxon>Bacteroidota</taxon>
        <taxon>Cytophagia</taxon>
        <taxon>Cytophagales</taxon>
        <taxon>Reichenbachiellaceae</taxon>
        <taxon>Reichenbachiella</taxon>
    </lineage>
</organism>
<dbReference type="AlphaFoldDB" id="A0A1M6RDR9"/>
<name>A0A1M6RDR9_REIAG</name>
<sequence>MKKLSTSLLLVLFVSVSAFCQTEEKIKREGVVSGVIFDGNKAIEGYFKKRGTVYSEGKAFDAPWQFQGKMKFIEKDVFEKAEKVKNKLYDSYEAKDCSGFKYDTLTYESVKYADMSAVGMDMLPKKMFMRVVSEDKISLFHYFASPPSVVSGSEGFEPYYIDCAKPNWVYRVGEAGKLKLVNDMNITKELVDCPMVVEKQEKGEYQVVESNEEASGGNKFLNNMMFKEQVRMMAIEDYNANCE</sequence>
<protein>
    <recommendedName>
        <fullName evidence="4">GLPGLI family protein</fullName>
    </recommendedName>
</protein>
<accession>A0A1M6RDR9</accession>